<proteinExistence type="predicted"/>
<comment type="caution">
    <text evidence="2">The sequence shown here is derived from an EMBL/GenBank/DDBJ whole genome shotgun (WGS) entry which is preliminary data.</text>
</comment>
<feature type="chain" id="PRO_5037304093" evidence="1">
    <location>
        <begin position="20"/>
        <end position="481"/>
    </location>
</feature>
<evidence type="ECO:0000313" key="3">
    <source>
        <dbReference type="Proteomes" id="UP000664654"/>
    </source>
</evidence>
<protein>
    <submittedName>
        <fullName evidence="2">Uncharacterized protein</fullName>
    </submittedName>
</protein>
<sequence>MNRCLIALASLVASQSAVALPPILDYYPGCDYQALEVVQVQGELIRDSEVAYQQSLASLLNRMQIAAQEKGANALIIEDLHIQRRSLLNRSGERESRSLYQYQVLPILSCQEEVLAQRKDSKYDSLGQLRSLYEKKFKGRTTVLAIQKHAGISLLDGQPIPETAFFQRPEPEDLALSVEDAPYDLSLGLNRMQVIDKLGYPSAEFRLFKGVESLLYGRRHWLHFSDGRLIRIDFTDRLLSYDLLNRVPPLPVFDEFAWHLKDSNLTVNSSLENVRKLLSTDVPLNAANELLLEGKNSRLSLRFDQSHQADMSGRQRQLYLVGFSIESLQSQPLSILLSSDPDRYQKLHQGMEEISRTDSFGAADLLVRLGTPIGRVYLQAGRQLDVFDNHLLFEASGTAASRLYMQESLFGLASDLEHSRWKLTDNIHQGQRLSALKKSLGDHLYVENHGINLSGKRYDLKLFLEGEGNMAQVLAAEVVFY</sequence>
<name>A0A939DQF0_9ALTE</name>
<gene>
    <name evidence="2" type="ORF">J0A66_16800</name>
</gene>
<evidence type="ECO:0000313" key="2">
    <source>
        <dbReference type="EMBL" id="MBN7826897.1"/>
    </source>
</evidence>
<feature type="signal peptide" evidence="1">
    <location>
        <begin position="1"/>
        <end position="19"/>
    </location>
</feature>
<reference evidence="2" key="1">
    <citation type="submission" date="2021-03" db="EMBL/GenBank/DDBJ databases">
        <title>novel species isolated from a fishpond in China.</title>
        <authorList>
            <person name="Lu H."/>
            <person name="Cai Z."/>
        </authorList>
    </citation>
    <scope>NUCLEOTIDE SEQUENCE</scope>
    <source>
        <strain evidence="2">JCM 30855</strain>
    </source>
</reference>
<dbReference type="EMBL" id="JAFKCV010000011">
    <property type="protein sequence ID" value="MBN7826897.1"/>
    <property type="molecule type" value="Genomic_DNA"/>
</dbReference>
<evidence type="ECO:0000256" key="1">
    <source>
        <dbReference type="SAM" id="SignalP"/>
    </source>
</evidence>
<organism evidence="2 3">
    <name type="scientific">Bowmanella dokdonensis</name>
    <dbReference type="NCBI Taxonomy" id="751969"/>
    <lineage>
        <taxon>Bacteria</taxon>
        <taxon>Pseudomonadati</taxon>
        <taxon>Pseudomonadota</taxon>
        <taxon>Gammaproteobacteria</taxon>
        <taxon>Alteromonadales</taxon>
        <taxon>Alteromonadaceae</taxon>
        <taxon>Bowmanella</taxon>
    </lineage>
</organism>
<dbReference type="AlphaFoldDB" id="A0A939DQF0"/>
<dbReference type="RefSeq" id="WP_206575007.1">
    <property type="nucleotide sequence ID" value="NZ_JAFKCV010000011.1"/>
</dbReference>
<dbReference type="Proteomes" id="UP000664654">
    <property type="component" value="Unassembled WGS sequence"/>
</dbReference>
<accession>A0A939DQF0</accession>
<keyword evidence="3" id="KW-1185">Reference proteome</keyword>
<keyword evidence="1" id="KW-0732">Signal</keyword>